<gene>
    <name evidence="3" type="ORF">H3Z83_01805</name>
</gene>
<keyword evidence="4" id="KW-1185">Reference proteome</keyword>
<dbReference type="Gene3D" id="3.80.10.10">
    <property type="entry name" value="Ribonuclease Inhibitor"/>
    <property type="match status" value="1"/>
</dbReference>
<name>A0A839AJE0_9FLAO</name>
<dbReference type="AlphaFoldDB" id="A0A839AJE0"/>
<evidence type="ECO:0000259" key="2">
    <source>
        <dbReference type="Pfam" id="PF18962"/>
    </source>
</evidence>
<dbReference type="Pfam" id="PF18962">
    <property type="entry name" value="Por_Secre_tail"/>
    <property type="match status" value="1"/>
</dbReference>
<dbReference type="InterPro" id="IPR032675">
    <property type="entry name" value="LRR_dom_sf"/>
</dbReference>
<protein>
    <submittedName>
        <fullName evidence="3">T9SS type A sorting domain-containing protein</fullName>
    </submittedName>
</protein>
<proteinExistence type="predicted"/>
<dbReference type="SUPFAM" id="SSF52058">
    <property type="entry name" value="L domain-like"/>
    <property type="match status" value="1"/>
</dbReference>
<dbReference type="InterPro" id="IPR026444">
    <property type="entry name" value="Secre_tail"/>
</dbReference>
<organism evidence="3 4">
    <name type="scientific">Tenacibaculum pelagium</name>
    <dbReference type="NCBI Taxonomy" id="2759527"/>
    <lineage>
        <taxon>Bacteria</taxon>
        <taxon>Pseudomonadati</taxon>
        <taxon>Bacteroidota</taxon>
        <taxon>Flavobacteriia</taxon>
        <taxon>Flavobacteriales</taxon>
        <taxon>Flavobacteriaceae</taxon>
        <taxon>Tenacibaculum</taxon>
    </lineage>
</organism>
<keyword evidence="1" id="KW-0732">Signal</keyword>
<dbReference type="Proteomes" id="UP000563906">
    <property type="component" value="Unassembled WGS sequence"/>
</dbReference>
<reference evidence="3 4" key="1">
    <citation type="submission" date="2020-07" db="EMBL/GenBank/DDBJ databases">
        <title>Bacterium isolated from marine sediment.</title>
        <authorList>
            <person name="Shang D."/>
            <person name="Du Z.-J."/>
        </authorList>
    </citation>
    <scope>NUCLEOTIDE SEQUENCE [LARGE SCALE GENOMIC DNA]</scope>
    <source>
        <strain evidence="3 4">S7007</strain>
    </source>
</reference>
<feature type="domain" description="Secretion system C-terminal sorting" evidence="2">
    <location>
        <begin position="214"/>
        <end position="279"/>
    </location>
</feature>
<dbReference type="EMBL" id="JACGLS010000001">
    <property type="protein sequence ID" value="MBA6155262.1"/>
    <property type="molecule type" value="Genomic_DNA"/>
</dbReference>
<evidence type="ECO:0000313" key="4">
    <source>
        <dbReference type="Proteomes" id="UP000563906"/>
    </source>
</evidence>
<dbReference type="NCBIfam" id="TIGR04183">
    <property type="entry name" value="Por_Secre_tail"/>
    <property type="match status" value="1"/>
</dbReference>
<comment type="caution">
    <text evidence="3">The sequence shown here is derived from an EMBL/GenBank/DDBJ whole genome shotgun (WGS) entry which is preliminary data.</text>
</comment>
<evidence type="ECO:0000313" key="3">
    <source>
        <dbReference type="EMBL" id="MBA6155262.1"/>
    </source>
</evidence>
<sequence>MKKTITFLTICLAINLGISQNVHIPDANFKAALLTAPNTGIDTNGDGEIQVSEAQAWNSPIDVTNKNISDLTGIEAFINIDILACGGNNLTSLNLNQNTKLERLFCMNNQIGNLSLYNNTSLTLLYCYNNNLTRLNVSNNNNSILTIFNASNNPNLKCIQVDRYFTPPSSWVKDAIAVYSGFPCKLTIDPIRTLHAPTIGVLGGPLKTTEDTNIYPNPTSDVLSIKSTETIKKVEVYTLNGNKVFESKSKSLNISKLEKGIYSVRIVSDKNESIYRKLIKE</sequence>
<dbReference type="RefSeq" id="WP_182123768.1">
    <property type="nucleotide sequence ID" value="NZ_JACGLS010000001.1"/>
</dbReference>
<accession>A0A839AJE0</accession>
<evidence type="ECO:0000256" key="1">
    <source>
        <dbReference type="ARBA" id="ARBA00022729"/>
    </source>
</evidence>